<dbReference type="Proteomes" id="UP000032361">
    <property type="component" value="Unassembled WGS sequence"/>
</dbReference>
<accession>A0A0D7W2R5</accession>
<organism evidence="1 2">
    <name type="scientific">Neotamlana nanhaiensis</name>
    <dbReference type="NCBI Taxonomy" id="1382798"/>
    <lineage>
        <taxon>Bacteria</taxon>
        <taxon>Pseudomonadati</taxon>
        <taxon>Bacteroidota</taxon>
        <taxon>Flavobacteriia</taxon>
        <taxon>Flavobacteriales</taxon>
        <taxon>Flavobacteriaceae</taxon>
        <taxon>Neotamlana</taxon>
    </lineage>
</organism>
<sequence length="150" mass="16819">MKKIAIYLFALIILSCNNSDDNTPDCSTVDCAVVGLFIKVIESNSGENFIENHAITTEDITVTSNENEAISFSVYGDSSTQYKHTIATSFFSSEDLIIDIENLESIRVSYDRIEPKTNQCCDFGDIENVEVTSNQNFEFDEDLNILTIFI</sequence>
<dbReference type="PROSITE" id="PS51257">
    <property type="entry name" value="PROKAR_LIPOPROTEIN"/>
    <property type="match status" value="1"/>
</dbReference>
<reference evidence="1 2" key="1">
    <citation type="journal article" date="2015" name="Antonie Van Leeuwenhoek">
        <title>Tamlana nanhaiensis sp. nov., isolated from surface seawater collected from the South China Sea.</title>
        <authorList>
            <person name="Liu X."/>
            <person name="Lai Q."/>
            <person name="Du Y."/>
            <person name="Li G."/>
            <person name="Sun F."/>
            <person name="Shao Z."/>
        </authorList>
    </citation>
    <scope>NUCLEOTIDE SEQUENCE [LARGE SCALE GENOMIC DNA]</scope>
    <source>
        <strain evidence="1 2">FHC16</strain>
    </source>
</reference>
<dbReference type="EMBL" id="JTDV01000003">
    <property type="protein sequence ID" value="KJD33381.1"/>
    <property type="molecule type" value="Genomic_DNA"/>
</dbReference>
<evidence type="ECO:0000313" key="2">
    <source>
        <dbReference type="Proteomes" id="UP000032361"/>
    </source>
</evidence>
<comment type="caution">
    <text evidence="1">The sequence shown here is derived from an EMBL/GenBank/DDBJ whole genome shotgun (WGS) entry which is preliminary data.</text>
</comment>
<dbReference type="PATRIC" id="fig|1382798.3.peg.2490"/>
<protein>
    <recommendedName>
        <fullName evidence="3">Lipoprotein</fullName>
    </recommendedName>
</protein>
<dbReference type="AlphaFoldDB" id="A0A0D7W2R5"/>
<evidence type="ECO:0000313" key="1">
    <source>
        <dbReference type="EMBL" id="KJD33381.1"/>
    </source>
</evidence>
<dbReference type="OrthoDB" id="1441583at2"/>
<keyword evidence="2" id="KW-1185">Reference proteome</keyword>
<proteinExistence type="predicted"/>
<dbReference type="RefSeq" id="WP_044625772.1">
    <property type="nucleotide sequence ID" value="NZ_JTDV01000003.1"/>
</dbReference>
<gene>
    <name evidence="1" type="ORF">PK35_05850</name>
</gene>
<evidence type="ECO:0008006" key="3">
    <source>
        <dbReference type="Google" id="ProtNLM"/>
    </source>
</evidence>
<name>A0A0D7W2R5_9FLAO</name>